<dbReference type="PROSITE" id="PS52016">
    <property type="entry name" value="TONB_DEPENDENT_REC_3"/>
    <property type="match status" value="1"/>
</dbReference>
<comment type="caution">
    <text evidence="12">The sequence shown here is derived from an EMBL/GenBank/DDBJ whole genome shotgun (WGS) entry which is preliminary data.</text>
</comment>
<dbReference type="InterPro" id="IPR023996">
    <property type="entry name" value="TonB-dep_OMP_SusC/RagA"/>
</dbReference>
<feature type="domain" description="TonB-dependent receptor plug" evidence="11">
    <location>
        <begin position="132"/>
        <end position="256"/>
    </location>
</feature>
<keyword evidence="7 8" id="KW-0998">Cell outer membrane</keyword>
<dbReference type="RefSeq" id="WP_207027349.1">
    <property type="nucleotide sequence ID" value="NZ_JAFLNM010000001.1"/>
</dbReference>
<dbReference type="EMBL" id="JAFLNM010000001">
    <property type="protein sequence ID" value="MBO0341515.1"/>
    <property type="molecule type" value="Genomic_DNA"/>
</dbReference>
<comment type="subcellular location">
    <subcellularLocation>
        <location evidence="1 8">Cell outer membrane</location>
        <topology evidence="1 8">Multi-pass membrane protein</topology>
    </subcellularLocation>
</comment>
<dbReference type="Pfam" id="PF07715">
    <property type="entry name" value="Plug"/>
    <property type="match status" value="1"/>
</dbReference>
<keyword evidence="13" id="KW-1185">Reference proteome</keyword>
<proteinExistence type="inferred from homology"/>
<evidence type="ECO:0000256" key="9">
    <source>
        <dbReference type="RuleBase" id="RU003357"/>
    </source>
</evidence>
<dbReference type="InterPro" id="IPR008969">
    <property type="entry name" value="CarboxyPept-like_regulatory"/>
</dbReference>
<organism evidence="12 13">
    <name type="scientific">Flagellimonas profundi</name>
    <dbReference type="NCBI Taxonomy" id="2915620"/>
    <lineage>
        <taxon>Bacteria</taxon>
        <taxon>Pseudomonadati</taxon>
        <taxon>Bacteroidota</taxon>
        <taxon>Flavobacteriia</taxon>
        <taxon>Flavobacteriales</taxon>
        <taxon>Flavobacteriaceae</taxon>
        <taxon>Flagellimonas</taxon>
    </lineage>
</organism>
<feature type="domain" description="TonB-dependent receptor-like beta-barrel" evidence="10">
    <location>
        <begin position="460"/>
        <end position="977"/>
    </location>
</feature>
<evidence type="ECO:0000256" key="7">
    <source>
        <dbReference type="ARBA" id="ARBA00023237"/>
    </source>
</evidence>
<evidence type="ECO:0000256" key="2">
    <source>
        <dbReference type="ARBA" id="ARBA00022448"/>
    </source>
</evidence>
<accession>A0ABS3FFP4</accession>
<keyword evidence="5 9" id="KW-0798">TonB box</keyword>
<keyword evidence="4 8" id="KW-0812">Transmembrane</keyword>
<evidence type="ECO:0000256" key="8">
    <source>
        <dbReference type="PROSITE-ProRule" id="PRU01360"/>
    </source>
</evidence>
<dbReference type="Gene3D" id="2.170.130.10">
    <property type="entry name" value="TonB-dependent receptor, plug domain"/>
    <property type="match status" value="1"/>
</dbReference>
<evidence type="ECO:0000256" key="5">
    <source>
        <dbReference type="ARBA" id="ARBA00023077"/>
    </source>
</evidence>
<dbReference type="NCBIfam" id="TIGR04057">
    <property type="entry name" value="SusC_RagA_signa"/>
    <property type="match status" value="1"/>
</dbReference>
<protein>
    <submittedName>
        <fullName evidence="12">SusC/RagA family TonB-linked outer membrane protein</fullName>
    </submittedName>
</protein>
<evidence type="ECO:0000259" key="10">
    <source>
        <dbReference type="Pfam" id="PF00593"/>
    </source>
</evidence>
<name>A0ABS3FFP4_9FLAO</name>
<dbReference type="Proteomes" id="UP000664807">
    <property type="component" value="Unassembled WGS sequence"/>
</dbReference>
<keyword evidence="3 8" id="KW-1134">Transmembrane beta strand</keyword>
<dbReference type="SUPFAM" id="SSF49464">
    <property type="entry name" value="Carboxypeptidase regulatory domain-like"/>
    <property type="match status" value="1"/>
</dbReference>
<dbReference type="InterPro" id="IPR012910">
    <property type="entry name" value="Plug_dom"/>
</dbReference>
<evidence type="ECO:0000259" key="11">
    <source>
        <dbReference type="Pfam" id="PF07715"/>
    </source>
</evidence>
<gene>
    <name evidence="12" type="ORF">J0654_07650</name>
</gene>
<keyword evidence="6 8" id="KW-0472">Membrane</keyword>
<dbReference type="Gene3D" id="2.40.170.20">
    <property type="entry name" value="TonB-dependent receptor, beta-barrel domain"/>
    <property type="match status" value="1"/>
</dbReference>
<evidence type="ECO:0000256" key="6">
    <source>
        <dbReference type="ARBA" id="ARBA00023136"/>
    </source>
</evidence>
<evidence type="ECO:0000256" key="3">
    <source>
        <dbReference type="ARBA" id="ARBA00022452"/>
    </source>
</evidence>
<dbReference type="InterPro" id="IPR036942">
    <property type="entry name" value="Beta-barrel_TonB_sf"/>
</dbReference>
<dbReference type="SUPFAM" id="SSF56935">
    <property type="entry name" value="Porins"/>
    <property type="match status" value="1"/>
</dbReference>
<dbReference type="InterPro" id="IPR039426">
    <property type="entry name" value="TonB-dep_rcpt-like"/>
</dbReference>
<reference evidence="12 13" key="1">
    <citation type="submission" date="2021-03" db="EMBL/GenBank/DDBJ databases">
        <title>Muricauda lutimaris sp. nov. and Muricauda ruestringensis sp. nov, two marine members of the Flavobacteriaceae isolated from deep sea sediments of Western Pacific.</title>
        <authorList>
            <person name="Zhao S."/>
            <person name="Liu R."/>
        </authorList>
    </citation>
    <scope>NUCLEOTIDE SEQUENCE [LARGE SCALE GENOMIC DNA]</scope>
    <source>
        <strain evidence="12 13">BC31-3-A3</strain>
    </source>
</reference>
<sequence length="1010" mass="110974">MKKSISRMYRVFLFMPLYVFLMPFFASTMQAGTVLEPPQATVSGTVTDTSGNPLAGVNLVVESKNIGTISDLNGSFSINAGPTDVLIFSMVGFKSHTVPIAGRGEVIVQLEEDVTVLGEVVLNAGYYSVSERERTGNIATIKADVMEKQPVANPLAAMQGHLSGVNIVQSTGVPGGGYSIEVRGRNFINGVSDPLFIVDGVPFGSQSLGALRVSSEILGANISPLNAINPNDIESIEVLKDADATAIYGSRGANGVVLITTKKGKAGKTRFDAHVSSSLGKVSHFLDLMNTQQYLEVREEAVINDGYGSFLENPAFDYVWPDLKSWDNDRYTDWQKELIGGTAYRNNAQLSVSGGAQNTHFLVSGAYQKETTVFPGDANYKRGSLRSQVDHSSDNGKFGVNLSINYSSERNRLPGVDFTSKAYSLEPNAPALFDGEGNINWENNTWDNPIAALEETYVAKSNTLIANSVISYSILQDLELRSSFGFTNYRLDSYRTMPSSARNPRLGLTPQSYSNLITNDSQRQSWILEPQLHWKKGLGPIALDMLVGTTFQKESTDQTVIRGEGFPSNGLIRNLAAARTLEVISDRDVEYRYNAIFGRVNLKLLERYILNLTGRRDGSSRFGPGKQFGNFGAVGLAWIFSKENIFGENSPLSYGKLRTSYGTTGSDNVGDYRYLDAYSVNGNDYNGVIVLEPTGIFNPQFGWEENRKLETALELGFFHDRLLLNTAWYRNRSSNQLVGIPLAATTGFTELTGNFDALVENTGFEVELRTNNIKSRNLSWTTTFNLTVPKNKLVAFDGLETSTFANRYVIGEPLTIVKVFNALGVDPETGLYQFEDFNGDDVISSSGDRQGIEDLAPKFYGGLGNTIRLGNFTLDAFFQFKKQKAYNTTRFRATAGFKGNAPVELYDRWQNPGDMVSVQRAFSGLAPTGGLDGFRMESNAAISDGSFIRLRNVSLNYNVPSFRDGLDITVYLQGQNLWTITDYNGPDPEQSSGLRLPPLRQISLGIQVSY</sequence>
<evidence type="ECO:0000256" key="4">
    <source>
        <dbReference type="ARBA" id="ARBA00022692"/>
    </source>
</evidence>
<dbReference type="Pfam" id="PF00593">
    <property type="entry name" value="TonB_dep_Rec_b-barrel"/>
    <property type="match status" value="1"/>
</dbReference>
<dbReference type="NCBIfam" id="TIGR04056">
    <property type="entry name" value="OMP_RagA_SusC"/>
    <property type="match status" value="1"/>
</dbReference>
<keyword evidence="2 8" id="KW-0813">Transport</keyword>
<evidence type="ECO:0000313" key="12">
    <source>
        <dbReference type="EMBL" id="MBO0341515.1"/>
    </source>
</evidence>
<evidence type="ECO:0000313" key="13">
    <source>
        <dbReference type="Proteomes" id="UP000664807"/>
    </source>
</evidence>
<evidence type="ECO:0000256" key="1">
    <source>
        <dbReference type="ARBA" id="ARBA00004571"/>
    </source>
</evidence>
<dbReference type="InterPro" id="IPR000531">
    <property type="entry name" value="Beta-barrel_TonB"/>
</dbReference>
<dbReference type="InterPro" id="IPR037066">
    <property type="entry name" value="Plug_dom_sf"/>
</dbReference>
<comment type="similarity">
    <text evidence="8 9">Belongs to the TonB-dependent receptor family.</text>
</comment>
<dbReference type="Pfam" id="PF13715">
    <property type="entry name" value="CarbopepD_reg_2"/>
    <property type="match status" value="1"/>
</dbReference>
<dbReference type="InterPro" id="IPR023997">
    <property type="entry name" value="TonB-dep_OMP_SusC/RagA_CS"/>
</dbReference>